<evidence type="ECO:0000313" key="2">
    <source>
        <dbReference type="EMBL" id="GFN74370.1"/>
    </source>
</evidence>
<proteinExistence type="predicted"/>
<evidence type="ECO:0000313" key="3">
    <source>
        <dbReference type="Proteomes" id="UP000735302"/>
    </source>
</evidence>
<dbReference type="Proteomes" id="UP000735302">
    <property type="component" value="Unassembled WGS sequence"/>
</dbReference>
<dbReference type="AlphaFoldDB" id="A0AAV3XU90"/>
<accession>A0AAV3XU90</accession>
<gene>
    <name evidence="2" type="ORF">PoB_000087600</name>
</gene>
<protein>
    <submittedName>
        <fullName evidence="2">Uncharacterized protein</fullName>
    </submittedName>
</protein>
<feature type="region of interest" description="Disordered" evidence="1">
    <location>
        <begin position="116"/>
        <end position="135"/>
    </location>
</feature>
<organism evidence="2 3">
    <name type="scientific">Plakobranchus ocellatus</name>
    <dbReference type="NCBI Taxonomy" id="259542"/>
    <lineage>
        <taxon>Eukaryota</taxon>
        <taxon>Metazoa</taxon>
        <taxon>Spiralia</taxon>
        <taxon>Lophotrochozoa</taxon>
        <taxon>Mollusca</taxon>
        <taxon>Gastropoda</taxon>
        <taxon>Heterobranchia</taxon>
        <taxon>Euthyneura</taxon>
        <taxon>Panpulmonata</taxon>
        <taxon>Sacoglossa</taxon>
        <taxon>Placobranchoidea</taxon>
        <taxon>Plakobranchidae</taxon>
        <taxon>Plakobranchus</taxon>
    </lineage>
</organism>
<comment type="caution">
    <text evidence="2">The sequence shown here is derived from an EMBL/GenBank/DDBJ whole genome shotgun (WGS) entry which is preliminary data.</text>
</comment>
<keyword evidence="3" id="KW-1185">Reference proteome</keyword>
<reference evidence="2 3" key="1">
    <citation type="journal article" date="2021" name="Elife">
        <title>Chloroplast acquisition without the gene transfer in kleptoplastic sea slugs, Plakobranchus ocellatus.</title>
        <authorList>
            <person name="Maeda T."/>
            <person name="Takahashi S."/>
            <person name="Yoshida T."/>
            <person name="Shimamura S."/>
            <person name="Takaki Y."/>
            <person name="Nagai Y."/>
            <person name="Toyoda A."/>
            <person name="Suzuki Y."/>
            <person name="Arimoto A."/>
            <person name="Ishii H."/>
            <person name="Satoh N."/>
            <person name="Nishiyama T."/>
            <person name="Hasebe M."/>
            <person name="Maruyama T."/>
            <person name="Minagawa J."/>
            <person name="Obokata J."/>
            <person name="Shigenobu S."/>
        </authorList>
    </citation>
    <scope>NUCLEOTIDE SEQUENCE [LARGE SCALE GENOMIC DNA]</scope>
</reference>
<name>A0AAV3XU90_9GAST</name>
<sequence length="135" mass="14664">MSRSDIFPKTENVAGQSVQFLAGGSSNLQRSIYGCLEAMKRTLTNKKRVHNKVISVFQALLQDRAPVAGLEPATEGSVQISERIRYPLCQDNRGILEPARDGKVAANRRAISLTPAPPAHAIFRESPPNPDATPS</sequence>
<evidence type="ECO:0000256" key="1">
    <source>
        <dbReference type="SAM" id="MobiDB-lite"/>
    </source>
</evidence>
<dbReference type="EMBL" id="BLXT01000089">
    <property type="protein sequence ID" value="GFN74370.1"/>
    <property type="molecule type" value="Genomic_DNA"/>
</dbReference>